<comment type="caution">
    <text evidence="1">The sequence shown here is derived from an EMBL/GenBank/DDBJ whole genome shotgun (WGS) entry which is preliminary data.</text>
</comment>
<keyword evidence="2" id="KW-1185">Reference proteome</keyword>
<evidence type="ECO:0000313" key="2">
    <source>
        <dbReference type="Proteomes" id="UP000771797"/>
    </source>
</evidence>
<organism evidence="1 2">
    <name type="scientific">Alcanivorax xiamenensis</name>
    <dbReference type="NCBI Taxonomy" id="1177156"/>
    <lineage>
        <taxon>Bacteria</taxon>
        <taxon>Pseudomonadati</taxon>
        <taxon>Pseudomonadota</taxon>
        <taxon>Gammaproteobacteria</taxon>
        <taxon>Oceanospirillales</taxon>
        <taxon>Alcanivoracaceae</taxon>
        <taxon>Alcanivorax</taxon>
    </lineage>
</organism>
<sequence length="203" mass="21925">MNTAQSFTATDLVIGMAIEGGFFSGIIQLPTGLHGLVMSPAAGDLDDSPWGESGQLIEGATSCFDGMANTQAMAESGSDLAQRILALEINGYADWYLGARDELELMYRNLKPTARPNFVSFRDGDNASSVPAGYPYTKEEPAQTNVAALREGSPDALRAAVYWASTQSSAYHAWLQDFAVGGQAYGHKFRAFRARAVRRFLIN</sequence>
<gene>
    <name evidence="1" type="ORF">A6D6_02660</name>
</gene>
<evidence type="ECO:0000313" key="1">
    <source>
        <dbReference type="EMBL" id="KAF0804896.1"/>
    </source>
</evidence>
<reference evidence="1 2" key="1">
    <citation type="submission" date="2012-09" db="EMBL/GenBank/DDBJ databases">
        <title>Genome Sequence of alkane-degrading Bacterium Alcanivorax sp. 6-D-6.</title>
        <authorList>
            <person name="Lai Q."/>
            <person name="Shao Z."/>
        </authorList>
    </citation>
    <scope>NUCLEOTIDE SEQUENCE [LARGE SCALE GENOMIC DNA]</scope>
    <source>
        <strain evidence="1 2">6-D-6</strain>
    </source>
</reference>
<protein>
    <recommendedName>
        <fullName evidence="3">DUF1566 domain-containing protein</fullName>
    </recommendedName>
</protein>
<dbReference type="EMBL" id="AQPF01000023">
    <property type="protein sequence ID" value="KAF0804896.1"/>
    <property type="molecule type" value="Genomic_DNA"/>
</dbReference>
<proteinExistence type="predicted"/>
<name>A0ABQ6Y6A9_9GAMM</name>
<dbReference type="Proteomes" id="UP000771797">
    <property type="component" value="Unassembled WGS sequence"/>
</dbReference>
<accession>A0ABQ6Y6A9</accession>
<dbReference type="RefSeq" id="WP_159661009.1">
    <property type="nucleotide sequence ID" value="NZ_AQPF01000023.1"/>
</dbReference>
<evidence type="ECO:0008006" key="3">
    <source>
        <dbReference type="Google" id="ProtNLM"/>
    </source>
</evidence>